<evidence type="ECO:0000313" key="3">
    <source>
        <dbReference type="Proteomes" id="UP000189883"/>
    </source>
</evidence>
<organism evidence="2 3">
    <name type="scientific">Riemerella anatipestifer</name>
    <name type="common">Moraxella anatipestifer</name>
    <dbReference type="NCBI Taxonomy" id="34085"/>
    <lineage>
        <taxon>Bacteria</taxon>
        <taxon>Pseudomonadati</taxon>
        <taxon>Bacteroidota</taxon>
        <taxon>Flavobacteriia</taxon>
        <taxon>Flavobacteriales</taxon>
        <taxon>Weeksellaceae</taxon>
        <taxon>Riemerella</taxon>
    </lineage>
</organism>
<evidence type="ECO:0000259" key="1">
    <source>
        <dbReference type="Pfam" id="PF19512"/>
    </source>
</evidence>
<evidence type="ECO:0000313" key="2">
    <source>
        <dbReference type="EMBL" id="AQY22975.1"/>
    </source>
</evidence>
<dbReference type="EMBL" id="CP011859">
    <property type="protein sequence ID" value="AQY22975.1"/>
    <property type="molecule type" value="Genomic_DNA"/>
</dbReference>
<dbReference type="Proteomes" id="UP000189883">
    <property type="component" value="Chromosome"/>
</dbReference>
<name>A0A1S7DV27_RIEAN</name>
<dbReference type="InterPro" id="IPR046109">
    <property type="entry name" value="DUF6046"/>
</dbReference>
<feature type="domain" description="DUF6046" evidence="1">
    <location>
        <begin position="80"/>
        <end position="197"/>
    </location>
</feature>
<dbReference type="AlphaFoldDB" id="A0A1S7DV27"/>
<protein>
    <recommendedName>
        <fullName evidence="1">DUF6046 domain-containing protein</fullName>
    </recommendedName>
</protein>
<accession>A0A1S7DV27</accession>
<dbReference type="Pfam" id="PF19512">
    <property type="entry name" value="DUF6046"/>
    <property type="match status" value="1"/>
</dbReference>
<reference evidence="2 3" key="1">
    <citation type="submission" date="2015-06" db="EMBL/GenBank/DDBJ databases">
        <title>R. anatipestifer strain HXb2 is the most virulent strain so far, and the genome sequence would help us uncover the pathogenesis.</title>
        <authorList>
            <person name="Hu Q."/>
            <person name="Qi J."/>
            <person name="Bo H."/>
            <person name="Liu G."/>
            <person name="Tao M."/>
            <person name="Ding Y."/>
            <person name="Xue Y."/>
        </authorList>
    </citation>
    <scope>NUCLEOTIDE SEQUENCE [LARGE SCALE GENOMIC DNA]</scope>
    <source>
        <strain evidence="2 3">HXb2</strain>
    </source>
</reference>
<dbReference type="RefSeq" id="WP_079208150.1">
    <property type="nucleotide sequence ID" value="NZ_CP011859.1"/>
</dbReference>
<sequence length="202" mass="22940">MNIDNGTSVVINLAERFGAAFGISAVNKSVGMAVLSKTANIYNVEFFDDFNSDIETVRIKHHNTEMIFGDVMTSNGKSIFAPPLMMSFSREKNIIETETNGEDNVVVERWGTQPWNIEIRGILIDLENRQYPSDQIRELHHLFKINDVLEVFGVQFEEKDIDNIYLKDISINVTEGFSDTVQFSLSATSIKEISWNLLNPEQ</sequence>
<gene>
    <name evidence="2" type="ORF">AB406_2035</name>
</gene>
<proteinExistence type="predicted"/>